<accession>A0A7J5XL10</accession>
<dbReference type="InterPro" id="IPR035983">
    <property type="entry name" value="Hect_E3_ubiquitin_ligase"/>
</dbReference>
<dbReference type="AlphaFoldDB" id="A0A7J5XL10"/>
<reference evidence="1 2" key="1">
    <citation type="submission" date="2020-03" db="EMBL/GenBank/DDBJ databases">
        <title>Dissostichus mawsoni Genome sequencing and assembly.</title>
        <authorList>
            <person name="Park H."/>
        </authorList>
    </citation>
    <scope>NUCLEOTIDE SEQUENCE [LARGE SCALE GENOMIC DNA]</scope>
    <source>
        <strain evidence="1">DM0001</strain>
        <tissue evidence="1">Muscle</tissue>
    </source>
</reference>
<protein>
    <recommendedName>
        <fullName evidence="3">HECT domain-containing protein</fullName>
    </recommendedName>
</protein>
<evidence type="ECO:0008006" key="3">
    <source>
        <dbReference type="Google" id="ProtNLM"/>
    </source>
</evidence>
<proteinExistence type="predicted"/>
<gene>
    <name evidence="1" type="ORF">F7725_009458</name>
</gene>
<sequence>MLKMCLDMKEDIEDQEARIILLQGDAATGEGVKRHFLSMVMNKLHKGFKGYFGKSLGQRHGTSTLLFEGQVDHLIPSTSQVLVQSDLFKMAGRMIGHSFLHGGPPLTGISPAVLHVLLDSNPRKPRETIQLLSLADCSKKANGERGDNELTEHQRVAVILGPSCIDRNQPSLGPTKSPSACGKVLRRTSKQIKQLRKGLQESMFWPLLEARPDVVDVVFPHQSKAECSAQMVLNNIIWPGEGDNEDDDGCPVAIKCRIAGYLRQFVETVTEVKRKQLVKFWLGWELPMPDMQMEVMQGDHPTSSTCFHILRLP</sequence>
<dbReference type="EMBL" id="JAAKFY010000022">
    <property type="protein sequence ID" value="KAF3837690.1"/>
    <property type="molecule type" value="Genomic_DNA"/>
</dbReference>
<name>A0A7J5XL10_DISMA</name>
<evidence type="ECO:0000313" key="1">
    <source>
        <dbReference type="EMBL" id="KAF3837690.1"/>
    </source>
</evidence>
<dbReference type="OrthoDB" id="8940977at2759"/>
<feature type="non-terminal residue" evidence="1">
    <location>
        <position position="1"/>
    </location>
</feature>
<keyword evidence="2" id="KW-1185">Reference proteome</keyword>
<dbReference type="GO" id="GO:0004842">
    <property type="term" value="F:ubiquitin-protein transferase activity"/>
    <property type="evidence" value="ECO:0007669"/>
    <property type="project" value="InterPro"/>
</dbReference>
<comment type="caution">
    <text evidence="1">The sequence shown here is derived from an EMBL/GenBank/DDBJ whole genome shotgun (WGS) entry which is preliminary data.</text>
</comment>
<evidence type="ECO:0000313" key="2">
    <source>
        <dbReference type="Proteomes" id="UP000518266"/>
    </source>
</evidence>
<dbReference type="Proteomes" id="UP000518266">
    <property type="component" value="Unassembled WGS sequence"/>
</dbReference>
<dbReference type="SUPFAM" id="SSF56204">
    <property type="entry name" value="Hect, E3 ligase catalytic domain"/>
    <property type="match status" value="1"/>
</dbReference>
<dbReference type="Gene3D" id="3.90.1750.10">
    <property type="entry name" value="Hect, E3 ligase catalytic domains"/>
    <property type="match status" value="1"/>
</dbReference>
<organism evidence="1 2">
    <name type="scientific">Dissostichus mawsoni</name>
    <name type="common">Antarctic cod</name>
    <dbReference type="NCBI Taxonomy" id="36200"/>
    <lineage>
        <taxon>Eukaryota</taxon>
        <taxon>Metazoa</taxon>
        <taxon>Chordata</taxon>
        <taxon>Craniata</taxon>
        <taxon>Vertebrata</taxon>
        <taxon>Euteleostomi</taxon>
        <taxon>Actinopterygii</taxon>
        <taxon>Neopterygii</taxon>
        <taxon>Teleostei</taxon>
        <taxon>Neoteleostei</taxon>
        <taxon>Acanthomorphata</taxon>
        <taxon>Eupercaria</taxon>
        <taxon>Perciformes</taxon>
        <taxon>Notothenioidei</taxon>
        <taxon>Nototheniidae</taxon>
        <taxon>Dissostichus</taxon>
    </lineage>
</organism>